<proteinExistence type="predicted"/>
<evidence type="ECO:0000313" key="1">
    <source>
        <dbReference type="EMBL" id="MWB98441.1"/>
    </source>
</evidence>
<gene>
    <name evidence="1" type="ORF">GB864_07755</name>
</gene>
<dbReference type="Proteomes" id="UP000438182">
    <property type="component" value="Unassembled WGS sequence"/>
</dbReference>
<accession>A0A6I4NWC3</accession>
<reference evidence="1 2" key="1">
    <citation type="submission" date="2019-12" db="EMBL/GenBank/DDBJ databases">
        <authorList>
            <person name="Kim Y.S."/>
        </authorList>
    </citation>
    <scope>NUCLEOTIDE SEQUENCE [LARGE SCALE GENOMIC DNA]</scope>
    <source>
        <strain evidence="1 2">MMS17-SY077</strain>
    </source>
</reference>
<protein>
    <recommendedName>
        <fullName evidence="3">SRPBCC family protein</fullName>
    </recommendedName>
</protein>
<dbReference type="Gene3D" id="3.30.530.20">
    <property type="match status" value="1"/>
</dbReference>
<organism evidence="1 2">
    <name type="scientific">Agromyces seonyuensis</name>
    <dbReference type="NCBI Taxonomy" id="2662446"/>
    <lineage>
        <taxon>Bacteria</taxon>
        <taxon>Bacillati</taxon>
        <taxon>Actinomycetota</taxon>
        <taxon>Actinomycetes</taxon>
        <taxon>Micrococcales</taxon>
        <taxon>Microbacteriaceae</taxon>
        <taxon>Agromyces</taxon>
    </lineage>
</organism>
<evidence type="ECO:0000313" key="2">
    <source>
        <dbReference type="Proteomes" id="UP000438182"/>
    </source>
</evidence>
<dbReference type="Pfam" id="PF10604">
    <property type="entry name" value="Polyketide_cyc2"/>
    <property type="match status" value="1"/>
</dbReference>
<evidence type="ECO:0008006" key="3">
    <source>
        <dbReference type="Google" id="ProtNLM"/>
    </source>
</evidence>
<dbReference type="AlphaFoldDB" id="A0A6I4NWC3"/>
<dbReference type="SUPFAM" id="SSF55961">
    <property type="entry name" value="Bet v1-like"/>
    <property type="match status" value="1"/>
</dbReference>
<name>A0A6I4NWC3_9MICO</name>
<dbReference type="InterPro" id="IPR019587">
    <property type="entry name" value="Polyketide_cyclase/dehydratase"/>
</dbReference>
<dbReference type="RefSeq" id="WP_160423778.1">
    <property type="nucleotide sequence ID" value="NZ_WSTA01000026.1"/>
</dbReference>
<comment type="caution">
    <text evidence="1">The sequence shown here is derived from an EMBL/GenBank/DDBJ whole genome shotgun (WGS) entry which is preliminary data.</text>
</comment>
<dbReference type="EMBL" id="WSTA01000026">
    <property type="protein sequence ID" value="MWB98441.1"/>
    <property type="molecule type" value="Genomic_DNA"/>
</dbReference>
<sequence length="158" mass="16891">MAGSRSYDFESEWLIPAAPDAVWRAILGIGRSEQVWPGVTIGMPSVPVVGDDVPIDVRSGVGYRLRLVARLTAVEPARRLAAEASGDLAGRGEARLAAAGPNATLVVVDWSTTTERPWMNALGGPLGPLFRIAHERVMRAGERALVDAVRDRPADTPE</sequence>
<keyword evidence="2" id="KW-1185">Reference proteome</keyword>
<dbReference type="InterPro" id="IPR023393">
    <property type="entry name" value="START-like_dom_sf"/>
</dbReference>